<keyword evidence="2" id="KW-0732">Signal</keyword>
<dbReference type="Proteomes" id="UP000034235">
    <property type="component" value="Unassembled WGS sequence"/>
</dbReference>
<evidence type="ECO:0000256" key="2">
    <source>
        <dbReference type="SAM" id="SignalP"/>
    </source>
</evidence>
<dbReference type="AlphaFoldDB" id="A0A0G0JGS3"/>
<keyword evidence="1" id="KW-1133">Transmembrane helix</keyword>
<protein>
    <recommendedName>
        <fullName evidence="5">Integral membrane protein</fullName>
    </recommendedName>
</protein>
<feature type="transmembrane region" description="Helical" evidence="1">
    <location>
        <begin position="108"/>
        <end position="130"/>
    </location>
</feature>
<evidence type="ECO:0008006" key="5">
    <source>
        <dbReference type="Google" id="ProtNLM"/>
    </source>
</evidence>
<name>A0A0G0JGS3_9BACT</name>
<sequence length="150" mass="15567">MKVNPALLLKASTILSTVAGFLAKPVLALAQGNTNGQDRIVIEWRPPSQGINPTTSVGVIVSNAVTVVFVIAVLAVLFMLITGAFAWITSGGDKEAVGKARGRILNALIGLVILGVAFVIVRVAGVIVGVDFTNLVLPALDNRNIPSTAR</sequence>
<accession>A0A0G0JGS3</accession>
<keyword evidence="1" id="KW-0472">Membrane</keyword>
<organism evidence="3 4">
    <name type="scientific">Candidatus Daviesbacteria bacterium GW2011_GWA2_38_24</name>
    <dbReference type="NCBI Taxonomy" id="1618422"/>
    <lineage>
        <taxon>Bacteria</taxon>
        <taxon>Candidatus Daviesiibacteriota</taxon>
    </lineage>
</organism>
<feature type="transmembrane region" description="Helical" evidence="1">
    <location>
        <begin position="54"/>
        <end position="87"/>
    </location>
</feature>
<evidence type="ECO:0000313" key="4">
    <source>
        <dbReference type="Proteomes" id="UP000034235"/>
    </source>
</evidence>
<comment type="caution">
    <text evidence="3">The sequence shown here is derived from an EMBL/GenBank/DDBJ whole genome shotgun (WGS) entry which is preliminary data.</text>
</comment>
<dbReference type="InterPro" id="IPR043993">
    <property type="entry name" value="T4SS_pilin"/>
</dbReference>
<dbReference type="Pfam" id="PF18895">
    <property type="entry name" value="T4SS_pilin"/>
    <property type="match status" value="1"/>
</dbReference>
<reference evidence="3 4" key="1">
    <citation type="journal article" date="2015" name="Nature">
        <title>rRNA introns, odd ribosomes, and small enigmatic genomes across a large radiation of phyla.</title>
        <authorList>
            <person name="Brown C.T."/>
            <person name="Hug L.A."/>
            <person name="Thomas B.C."/>
            <person name="Sharon I."/>
            <person name="Castelle C.J."/>
            <person name="Singh A."/>
            <person name="Wilkins M.J."/>
            <person name="Williams K.H."/>
            <person name="Banfield J.F."/>
        </authorList>
    </citation>
    <scope>NUCLEOTIDE SEQUENCE [LARGE SCALE GENOMIC DNA]</scope>
</reference>
<gene>
    <name evidence="3" type="ORF">US86_C0002G0010</name>
</gene>
<proteinExistence type="predicted"/>
<evidence type="ECO:0000313" key="3">
    <source>
        <dbReference type="EMBL" id="KKQ66893.1"/>
    </source>
</evidence>
<evidence type="ECO:0000256" key="1">
    <source>
        <dbReference type="SAM" id="Phobius"/>
    </source>
</evidence>
<feature type="signal peptide" evidence="2">
    <location>
        <begin position="1"/>
        <end position="30"/>
    </location>
</feature>
<keyword evidence="1" id="KW-0812">Transmembrane</keyword>
<dbReference type="EMBL" id="LBUP01000002">
    <property type="protein sequence ID" value="KKQ66893.1"/>
    <property type="molecule type" value="Genomic_DNA"/>
</dbReference>
<feature type="chain" id="PRO_5002532965" description="Integral membrane protein" evidence="2">
    <location>
        <begin position="31"/>
        <end position="150"/>
    </location>
</feature>